<dbReference type="SUPFAM" id="SSF52540">
    <property type="entry name" value="P-loop containing nucleoside triphosphate hydrolases"/>
    <property type="match status" value="1"/>
</dbReference>
<dbReference type="EMBL" id="QVFU01000011">
    <property type="protein sequence ID" value="RFS46086.1"/>
    <property type="molecule type" value="Genomic_DNA"/>
</dbReference>
<protein>
    <recommendedName>
        <fullName evidence="7">OmpR/PhoB-type domain-containing protein</fullName>
    </recommendedName>
</protein>
<keyword evidence="4" id="KW-0804">Transcription</keyword>
<dbReference type="Pfam" id="PF03704">
    <property type="entry name" value="BTAD"/>
    <property type="match status" value="1"/>
</dbReference>
<feature type="region of interest" description="Disordered" evidence="6">
    <location>
        <begin position="253"/>
        <end position="287"/>
    </location>
</feature>
<dbReference type="InterPro" id="IPR011990">
    <property type="entry name" value="TPR-like_helical_dom_sf"/>
</dbReference>
<dbReference type="AlphaFoldDB" id="A0A372FZZ6"/>
<evidence type="ECO:0000256" key="2">
    <source>
        <dbReference type="ARBA" id="ARBA00023015"/>
    </source>
</evidence>
<dbReference type="InterPro" id="IPR051677">
    <property type="entry name" value="AfsR-DnrI-RedD_regulator"/>
</dbReference>
<dbReference type="SUPFAM" id="SSF46894">
    <property type="entry name" value="C-terminal effector domain of the bipartite response regulators"/>
    <property type="match status" value="1"/>
</dbReference>
<dbReference type="InterPro" id="IPR036388">
    <property type="entry name" value="WH-like_DNA-bd_sf"/>
</dbReference>
<dbReference type="GO" id="GO:0003677">
    <property type="term" value="F:DNA binding"/>
    <property type="evidence" value="ECO:0007669"/>
    <property type="project" value="UniProtKB-UniRule"/>
</dbReference>
<dbReference type="PANTHER" id="PTHR35807:SF1">
    <property type="entry name" value="TRANSCRIPTIONAL REGULATOR REDD"/>
    <property type="match status" value="1"/>
</dbReference>
<feature type="region of interest" description="Disordered" evidence="6">
    <location>
        <begin position="362"/>
        <end position="389"/>
    </location>
</feature>
<dbReference type="InterPro" id="IPR005158">
    <property type="entry name" value="BTAD"/>
</dbReference>
<gene>
    <name evidence="8" type="ORF">D0Q02_13090</name>
</gene>
<dbReference type="SMART" id="SM00862">
    <property type="entry name" value="Trans_reg_C"/>
    <property type="match status" value="1"/>
</dbReference>
<evidence type="ECO:0000313" key="8">
    <source>
        <dbReference type="EMBL" id="RFS46086.1"/>
    </source>
</evidence>
<dbReference type="Proteomes" id="UP000262621">
    <property type="component" value="Unassembled WGS sequence"/>
</dbReference>
<reference evidence="8 9" key="1">
    <citation type="submission" date="2018-08" db="EMBL/GenBank/DDBJ databases">
        <title>Verrucosispora craniellae sp. nov., isolated from a marine sponge in the South China Sea.</title>
        <authorList>
            <person name="Li L."/>
            <person name="Lin H.W."/>
        </authorList>
    </citation>
    <scope>NUCLEOTIDE SEQUENCE [LARGE SCALE GENOMIC DNA]</scope>
    <source>
        <strain evidence="8 9">LHW63014</strain>
    </source>
</reference>
<keyword evidence="9" id="KW-1185">Reference proteome</keyword>
<evidence type="ECO:0000313" key="9">
    <source>
        <dbReference type="Proteomes" id="UP000262621"/>
    </source>
</evidence>
<keyword evidence="2" id="KW-0805">Transcription regulation</keyword>
<dbReference type="CDD" id="cd15831">
    <property type="entry name" value="BTAD"/>
    <property type="match status" value="1"/>
</dbReference>
<dbReference type="Pfam" id="PF00486">
    <property type="entry name" value="Trans_reg_C"/>
    <property type="match status" value="1"/>
</dbReference>
<evidence type="ECO:0000256" key="4">
    <source>
        <dbReference type="ARBA" id="ARBA00023163"/>
    </source>
</evidence>
<evidence type="ECO:0000259" key="7">
    <source>
        <dbReference type="PROSITE" id="PS51755"/>
    </source>
</evidence>
<evidence type="ECO:0000256" key="1">
    <source>
        <dbReference type="ARBA" id="ARBA00005820"/>
    </source>
</evidence>
<proteinExistence type="inferred from homology"/>
<evidence type="ECO:0000256" key="5">
    <source>
        <dbReference type="PROSITE-ProRule" id="PRU01091"/>
    </source>
</evidence>
<comment type="similarity">
    <text evidence="1">Belongs to the AfsR/DnrI/RedD regulatory family.</text>
</comment>
<feature type="DNA-binding region" description="OmpR/PhoB-type" evidence="5">
    <location>
        <begin position="1"/>
        <end position="101"/>
    </location>
</feature>
<dbReference type="InterPro" id="IPR027417">
    <property type="entry name" value="P-loop_NTPase"/>
</dbReference>
<dbReference type="InterPro" id="IPR016032">
    <property type="entry name" value="Sig_transdc_resp-reg_C-effctor"/>
</dbReference>
<dbReference type="SMART" id="SM01043">
    <property type="entry name" value="BTAD"/>
    <property type="match status" value="1"/>
</dbReference>
<feature type="compositionally biased region" description="Polar residues" evidence="6">
    <location>
        <begin position="267"/>
        <end position="279"/>
    </location>
</feature>
<comment type="caution">
    <text evidence="8">The sequence shown here is derived from an EMBL/GenBank/DDBJ whole genome shotgun (WGS) entry which is preliminary data.</text>
</comment>
<evidence type="ECO:0000256" key="3">
    <source>
        <dbReference type="ARBA" id="ARBA00023125"/>
    </source>
</evidence>
<evidence type="ECO:0000256" key="6">
    <source>
        <dbReference type="SAM" id="MobiDB-lite"/>
    </source>
</evidence>
<accession>A0A372FZZ6</accession>
<dbReference type="GO" id="GO:0006355">
    <property type="term" value="P:regulation of DNA-templated transcription"/>
    <property type="evidence" value="ECO:0007669"/>
    <property type="project" value="InterPro"/>
</dbReference>
<sequence>MDAVERQVQVQVLGGLVVRLGSVTLTLGTPKQQTVLALLACNPGHLVSVDQLVDELWPENPPLSAVPNVRTYAANLRRGLESMLPGREALVRAGDGYRLMVKRTEVDVYAFRSEVRAARALTGTDEEAAAKLLDQALARWQGPMLTGVALGPALLAHVASATEDRMLAAELLAELQIRLGRYEPVLPLLRELLAREPLRERAQLLIMRALYLRNDHAGAIAAYGEARRVLRERLGIEPGAELRNLYQHIVERERRSHRNPDLGPASSAVTSESGEQPRSGSAPGRGLVWLPRAVPDFVGRDAAVEHLLTETHRVGGHAPVVHLVDGMAGSGKTSLAVHVGGQLREHYPDGGLFIDLKGHDRAEKTDGSRRDTCHRYLPDTTAGRGRGGA</sequence>
<dbReference type="Gene3D" id="1.25.40.10">
    <property type="entry name" value="Tetratricopeptide repeat domain"/>
    <property type="match status" value="1"/>
</dbReference>
<dbReference type="Gene3D" id="3.40.50.300">
    <property type="entry name" value="P-loop containing nucleotide triphosphate hydrolases"/>
    <property type="match status" value="1"/>
</dbReference>
<dbReference type="PROSITE" id="PS51755">
    <property type="entry name" value="OMPR_PHOB"/>
    <property type="match status" value="1"/>
</dbReference>
<dbReference type="SUPFAM" id="SSF48452">
    <property type="entry name" value="TPR-like"/>
    <property type="match status" value="1"/>
</dbReference>
<dbReference type="InterPro" id="IPR001867">
    <property type="entry name" value="OmpR/PhoB-type_DNA-bd"/>
</dbReference>
<keyword evidence="3 5" id="KW-0238">DNA-binding</keyword>
<dbReference type="PANTHER" id="PTHR35807">
    <property type="entry name" value="TRANSCRIPTIONAL REGULATOR REDD-RELATED"/>
    <property type="match status" value="1"/>
</dbReference>
<name>A0A372FZZ6_9ACTN</name>
<dbReference type="Gene3D" id="1.10.10.10">
    <property type="entry name" value="Winged helix-like DNA-binding domain superfamily/Winged helix DNA-binding domain"/>
    <property type="match status" value="1"/>
</dbReference>
<feature type="domain" description="OmpR/PhoB-type" evidence="7">
    <location>
        <begin position="1"/>
        <end position="101"/>
    </location>
</feature>
<dbReference type="GO" id="GO:0000160">
    <property type="term" value="P:phosphorelay signal transduction system"/>
    <property type="evidence" value="ECO:0007669"/>
    <property type="project" value="InterPro"/>
</dbReference>
<feature type="compositionally biased region" description="Basic and acidic residues" evidence="6">
    <location>
        <begin position="362"/>
        <end position="377"/>
    </location>
</feature>
<organism evidence="8 9">
    <name type="scientific">Micromonospora craniellae</name>
    <dbReference type="NCBI Taxonomy" id="2294034"/>
    <lineage>
        <taxon>Bacteria</taxon>
        <taxon>Bacillati</taxon>
        <taxon>Actinomycetota</taxon>
        <taxon>Actinomycetes</taxon>
        <taxon>Micromonosporales</taxon>
        <taxon>Micromonosporaceae</taxon>
        <taxon>Micromonospora</taxon>
    </lineage>
</organism>